<protein>
    <recommendedName>
        <fullName evidence="10">Legumain prodomain domain-containing protein</fullName>
    </recommendedName>
</protein>
<dbReference type="PANTHER" id="PTHR12000">
    <property type="entry name" value="HEMOGLOBINASE FAMILY MEMBER"/>
    <property type="match status" value="1"/>
</dbReference>
<dbReference type="FunFam" id="1.10.132.130:FF:000001">
    <property type="entry name" value="Vacuolar-processing enzyme beta-isozyme"/>
    <property type="match status" value="1"/>
</dbReference>
<keyword evidence="4" id="KW-0378">Hydrolase</keyword>
<dbReference type="GO" id="GO:0004197">
    <property type="term" value="F:cysteine-type endopeptidase activity"/>
    <property type="evidence" value="ECO:0007669"/>
    <property type="project" value="InterPro"/>
</dbReference>
<dbReference type="GO" id="GO:0051603">
    <property type="term" value="P:proteolysis involved in protein catabolic process"/>
    <property type="evidence" value="ECO:0007669"/>
    <property type="project" value="InterPro"/>
</dbReference>
<evidence type="ECO:0000256" key="3">
    <source>
        <dbReference type="ARBA" id="ARBA00022729"/>
    </source>
</evidence>
<gene>
    <name evidence="11" type="ORF">CBR_g8055</name>
</gene>
<evidence type="ECO:0000256" key="6">
    <source>
        <dbReference type="ARBA" id="ARBA00023157"/>
    </source>
</evidence>
<proteinExistence type="inferred from homology"/>
<dbReference type="AlphaFoldDB" id="A0A388KL46"/>
<dbReference type="PIRSF" id="PIRSF500139">
    <property type="entry name" value="AE"/>
    <property type="match status" value="1"/>
</dbReference>
<dbReference type="Pfam" id="PF01650">
    <property type="entry name" value="Peptidase_C13"/>
    <property type="match status" value="1"/>
</dbReference>
<evidence type="ECO:0000256" key="8">
    <source>
        <dbReference type="PIRSR" id="PIRSR019663-1"/>
    </source>
</evidence>
<dbReference type="CDD" id="cd21115">
    <property type="entry name" value="legumain_C"/>
    <property type="match status" value="1"/>
</dbReference>
<keyword evidence="7" id="KW-0325">Glycoprotein</keyword>
<keyword evidence="9" id="KW-0472">Membrane</keyword>
<feature type="transmembrane region" description="Helical" evidence="9">
    <location>
        <begin position="27"/>
        <end position="47"/>
    </location>
</feature>
<keyword evidence="3" id="KW-0732">Signal</keyword>
<dbReference type="Gene3D" id="3.40.50.1460">
    <property type="match status" value="1"/>
</dbReference>
<keyword evidence="12" id="KW-1185">Reference proteome</keyword>
<sequence length="552" mass="61457">MRVTRMLDSSCNCWCQGVAKQWPRLCLSFVVLSVNLLLSFGSIRGAFARRDMLWESLTTERPAGTTFDITNGVSLSGGAQNHVASFASLVGEETGGTKWALLIAGSSGYWNYRHQADVCHAYQVLSRNGLKDENIIVFMYDDIAYNEENPRQGVIINSPNGSDVYKGVPKDYTGDSVRPEVVLSVLAGNKTAVKGIGSEKVIASGPEDHVFVFYSDHGGPGTLGMPGWEDELWADQINDVLEKKHKAGGFKELVFYLEACESGSIFEGLLKPEWNVYATTASNADESSWATYCPFDDPPLPQGYHVCLGDLYSVSWMEDSENSNLLQKTLHDQYELVKSRTQNGDYALGSHVMQYGDVKSDVDVCAMYMGFDPALVVDPMVRAQPPRQQWVSQQDIDHLGSDFLTWKQRQQSGRRVPQRDADLVYFWTKYKNAPEGSERKQKALYQLSQITSHRSHVDRSVGLIASLIFGAQNAEHMLLARRPMGLPLVDDWDCLRTAARTFESFCGPLRQYGLKHMHAFANMCNAHVSTKTLEDVASLACAGVDLHEWTIA</sequence>
<reference evidence="11 12" key="1">
    <citation type="journal article" date="2018" name="Cell">
        <title>The Chara Genome: Secondary Complexity and Implications for Plant Terrestrialization.</title>
        <authorList>
            <person name="Nishiyama T."/>
            <person name="Sakayama H."/>
            <person name="Vries J.D."/>
            <person name="Buschmann H."/>
            <person name="Saint-Marcoux D."/>
            <person name="Ullrich K.K."/>
            <person name="Haas F.B."/>
            <person name="Vanderstraeten L."/>
            <person name="Becker D."/>
            <person name="Lang D."/>
            <person name="Vosolsobe S."/>
            <person name="Rombauts S."/>
            <person name="Wilhelmsson P.K.I."/>
            <person name="Janitza P."/>
            <person name="Kern R."/>
            <person name="Heyl A."/>
            <person name="Rumpler F."/>
            <person name="Villalobos L.I.A.C."/>
            <person name="Clay J.M."/>
            <person name="Skokan R."/>
            <person name="Toyoda A."/>
            <person name="Suzuki Y."/>
            <person name="Kagoshima H."/>
            <person name="Schijlen E."/>
            <person name="Tajeshwar N."/>
            <person name="Catarino B."/>
            <person name="Hetherington A.J."/>
            <person name="Saltykova A."/>
            <person name="Bonnot C."/>
            <person name="Breuninger H."/>
            <person name="Symeonidi A."/>
            <person name="Radhakrishnan G.V."/>
            <person name="Van Nieuwerburgh F."/>
            <person name="Deforce D."/>
            <person name="Chang C."/>
            <person name="Karol K.G."/>
            <person name="Hedrich R."/>
            <person name="Ulvskov P."/>
            <person name="Glockner G."/>
            <person name="Delwiche C.F."/>
            <person name="Petrasek J."/>
            <person name="Van de Peer Y."/>
            <person name="Friml J."/>
            <person name="Beilby M."/>
            <person name="Dolan L."/>
            <person name="Kohara Y."/>
            <person name="Sugano S."/>
            <person name="Fujiyama A."/>
            <person name="Delaux P.-M."/>
            <person name="Quint M."/>
            <person name="TheiBen G."/>
            <person name="Hagemann M."/>
            <person name="Harholt J."/>
            <person name="Dunand C."/>
            <person name="Zachgo S."/>
            <person name="Langdale J."/>
            <person name="Maumus F."/>
            <person name="Straeten D.V.D."/>
            <person name="Gould S.B."/>
            <person name="Rensing S.A."/>
        </authorList>
    </citation>
    <scope>NUCLEOTIDE SEQUENCE [LARGE SCALE GENOMIC DNA]</scope>
    <source>
        <strain evidence="11 12">S276</strain>
    </source>
</reference>
<keyword evidence="9" id="KW-1133">Transmembrane helix</keyword>
<evidence type="ECO:0000256" key="7">
    <source>
        <dbReference type="ARBA" id="ARBA00023180"/>
    </source>
</evidence>
<keyword evidence="9" id="KW-0812">Transmembrane</keyword>
<evidence type="ECO:0000256" key="1">
    <source>
        <dbReference type="ARBA" id="ARBA00009941"/>
    </source>
</evidence>
<dbReference type="InterPro" id="IPR043577">
    <property type="entry name" value="AE"/>
</dbReference>
<dbReference type="Gene3D" id="1.10.132.130">
    <property type="match status" value="1"/>
</dbReference>
<dbReference type="STRING" id="69332.A0A388KL46"/>
<keyword evidence="2" id="KW-0645">Protease</keyword>
<dbReference type="OMA" id="MQACPTI"/>
<evidence type="ECO:0000313" key="11">
    <source>
        <dbReference type="EMBL" id="GBG70757.1"/>
    </source>
</evidence>
<dbReference type="GO" id="GO:0006624">
    <property type="term" value="P:vacuolar protein processing"/>
    <property type="evidence" value="ECO:0007669"/>
    <property type="project" value="TreeGrafter"/>
</dbReference>
<evidence type="ECO:0000256" key="9">
    <source>
        <dbReference type="SAM" id="Phobius"/>
    </source>
</evidence>
<name>A0A388KL46_CHABU</name>
<evidence type="ECO:0000313" key="12">
    <source>
        <dbReference type="Proteomes" id="UP000265515"/>
    </source>
</evidence>
<feature type="active site" description="Nucleophile" evidence="8">
    <location>
        <position position="260"/>
    </location>
</feature>
<comment type="caution">
    <text evidence="11">The sequence shown here is derived from an EMBL/GenBank/DDBJ whole genome shotgun (WGS) entry which is preliminary data.</text>
</comment>
<feature type="active site" evidence="8">
    <location>
        <position position="217"/>
    </location>
</feature>
<dbReference type="InterPro" id="IPR048501">
    <property type="entry name" value="Legum_prodom"/>
</dbReference>
<dbReference type="PRINTS" id="PR00776">
    <property type="entry name" value="HEMOGLOBNASE"/>
</dbReference>
<dbReference type="PIRSF" id="PIRSF019663">
    <property type="entry name" value="Legumain"/>
    <property type="match status" value="1"/>
</dbReference>
<dbReference type="PANTHER" id="PTHR12000:SF50">
    <property type="entry name" value="VACUOLAR-PROCESSING ENZYME GAMMA-ISOZYME"/>
    <property type="match status" value="1"/>
</dbReference>
<dbReference type="Pfam" id="PF20985">
    <property type="entry name" value="Legum_prodom"/>
    <property type="match status" value="1"/>
</dbReference>
<evidence type="ECO:0000256" key="2">
    <source>
        <dbReference type="ARBA" id="ARBA00022670"/>
    </source>
</evidence>
<dbReference type="GO" id="GO:0005773">
    <property type="term" value="C:vacuole"/>
    <property type="evidence" value="ECO:0007669"/>
    <property type="project" value="GOC"/>
</dbReference>
<feature type="domain" description="Legumain prodomain" evidence="10">
    <location>
        <begin position="446"/>
        <end position="541"/>
    </location>
</feature>
<accession>A0A388KL46</accession>
<comment type="similarity">
    <text evidence="1">Belongs to the peptidase C13 family.</text>
</comment>
<evidence type="ECO:0000256" key="5">
    <source>
        <dbReference type="ARBA" id="ARBA00022807"/>
    </source>
</evidence>
<dbReference type="OrthoDB" id="192611at2759"/>
<keyword evidence="5" id="KW-0788">Thiol protease</keyword>
<evidence type="ECO:0000256" key="4">
    <source>
        <dbReference type="ARBA" id="ARBA00022801"/>
    </source>
</evidence>
<organism evidence="11 12">
    <name type="scientific">Chara braunii</name>
    <name type="common">Braun's stonewort</name>
    <dbReference type="NCBI Taxonomy" id="69332"/>
    <lineage>
        <taxon>Eukaryota</taxon>
        <taxon>Viridiplantae</taxon>
        <taxon>Streptophyta</taxon>
        <taxon>Charophyceae</taxon>
        <taxon>Charales</taxon>
        <taxon>Characeae</taxon>
        <taxon>Chara</taxon>
    </lineage>
</organism>
<dbReference type="EMBL" id="BFEA01000136">
    <property type="protein sequence ID" value="GBG70757.1"/>
    <property type="molecule type" value="Genomic_DNA"/>
</dbReference>
<dbReference type="InterPro" id="IPR046427">
    <property type="entry name" value="Legumain_prodom_sf"/>
</dbReference>
<dbReference type="Proteomes" id="UP000265515">
    <property type="component" value="Unassembled WGS sequence"/>
</dbReference>
<evidence type="ECO:0000259" key="10">
    <source>
        <dbReference type="Pfam" id="PF20985"/>
    </source>
</evidence>
<dbReference type="FunFam" id="3.40.50.1460:FF:000005">
    <property type="entry name" value="Vacuolar-processing enzyme beta-isozyme"/>
    <property type="match status" value="1"/>
</dbReference>
<dbReference type="InterPro" id="IPR001096">
    <property type="entry name" value="Peptidase_C13"/>
</dbReference>
<dbReference type="Gramene" id="GBG70757">
    <property type="protein sequence ID" value="GBG70757"/>
    <property type="gene ID" value="CBR_g8055"/>
</dbReference>
<keyword evidence="6" id="KW-1015">Disulfide bond</keyword>